<dbReference type="EMBL" id="PYAW01000001">
    <property type="protein sequence ID" value="PSL50010.1"/>
    <property type="molecule type" value="Genomic_DNA"/>
</dbReference>
<protein>
    <submittedName>
        <fullName evidence="1">Uncharacterized protein</fullName>
    </submittedName>
</protein>
<sequence>MLVVLIFSTTPHDFVHLFANHKDTVDVQRPDSPLVISEKHTHCDFLNISLAPFLATFSPLLQMQVIVFEARIITIPDSFHNVIALHPSLRAPPVAC</sequence>
<evidence type="ECO:0000313" key="2">
    <source>
        <dbReference type="Proteomes" id="UP000240971"/>
    </source>
</evidence>
<dbReference type="Proteomes" id="UP000240971">
    <property type="component" value="Unassembled WGS sequence"/>
</dbReference>
<dbReference type="RefSeq" id="WP_106527196.1">
    <property type="nucleotide sequence ID" value="NZ_PYAW01000001.1"/>
</dbReference>
<keyword evidence="2" id="KW-1185">Reference proteome</keyword>
<gene>
    <name evidence="1" type="ORF">CLV51_1011353</name>
</gene>
<dbReference type="AlphaFoldDB" id="A0A2P8HUV1"/>
<evidence type="ECO:0000313" key="1">
    <source>
        <dbReference type="EMBL" id="PSL50010.1"/>
    </source>
</evidence>
<organism evidence="1 2">
    <name type="scientific">Chitinophaga niastensis</name>
    <dbReference type="NCBI Taxonomy" id="536980"/>
    <lineage>
        <taxon>Bacteria</taxon>
        <taxon>Pseudomonadati</taxon>
        <taxon>Bacteroidota</taxon>
        <taxon>Chitinophagia</taxon>
        <taxon>Chitinophagales</taxon>
        <taxon>Chitinophagaceae</taxon>
        <taxon>Chitinophaga</taxon>
    </lineage>
</organism>
<dbReference type="OrthoDB" id="674595at2"/>
<name>A0A2P8HUV1_CHINA</name>
<comment type="caution">
    <text evidence="1">The sequence shown here is derived from an EMBL/GenBank/DDBJ whole genome shotgun (WGS) entry which is preliminary data.</text>
</comment>
<reference evidence="1 2" key="1">
    <citation type="submission" date="2018-03" db="EMBL/GenBank/DDBJ databases">
        <title>Genomic Encyclopedia of Archaeal and Bacterial Type Strains, Phase II (KMG-II): from individual species to whole genera.</title>
        <authorList>
            <person name="Goeker M."/>
        </authorList>
    </citation>
    <scope>NUCLEOTIDE SEQUENCE [LARGE SCALE GENOMIC DNA]</scope>
    <source>
        <strain evidence="1 2">DSM 24859</strain>
    </source>
</reference>
<accession>A0A2P8HUV1</accession>
<proteinExistence type="predicted"/>